<sequence>MGKFYDEIPRYVMTMIQKQHMFWVATAPLSADGHVDVSSKGVKGTFHIIDSHMVWYENLSGSGVETISHLHENGKITILFNTFEGPPSIIQGHCLLNEYVHVGKFSEFGTPEYNALICLETRHPGCCVVIMINMHKVGHVGAKNA</sequence>
<reference evidence="1" key="1">
    <citation type="submission" date="2023-06" db="EMBL/GenBank/DDBJ databases">
        <authorList>
            <consortium name="Lawrence Berkeley National Laboratory"/>
            <person name="Ahrendt S."/>
            <person name="Sahu N."/>
            <person name="Indic B."/>
            <person name="Wong-Bajracharya J."/>
            <person name="Merenyi Z."/>
            <person name="Ke H.-M."/>
            <person name="Monk M."/>
            <person name="Kocsube S."/>
            <person name="Drula E."/>
            <person name="Lipzen A."/>
            <person name="Balint B."/>
            <person name="Henrissat B."/>
            <person name="Andreopoulos B."/>
            <person name="Martin F.M."/>
            <person name="Harder C.B."/>
            <person name="Rigling D."/>
            <person name="Ford K.L."/>
            <person name="Foster G.D."/>
            <person name="Pangilinan J."/>
            <person name="Papanicolaou A."/>
            <person name="Barry K."/>
            <person name="LaButti K."/>
            <person name="Viragh M."/>
            <person name="Koriabine M."/>
            <person name="Yan M."/>
            <person name="Riley R."/>
            <person name="Champramary S."/>
            <person name="Plett K.L."/>
            <person name="Tsai I.J."/>
            <person name="Slot J."/>
            <person name="Sipos G."/>
            <person name="Plett J."/>
            <person name="Nagy L.G."/>
            <person name="Grigoriev I.V."/>
        </authorList>
    </citation>
    <scope>NUCLEOTIDE SEQUENCE</scope>
    <source>
        <strain evidence="1">ICMP 16352</strain>
    </source>
</reference>
<keyword evidence="2" id="KW-1185">Reference proteome</keyword>
<dbReference type="PANTHER" id="PTHR39336:SF3">
    <property type="entry name" value="PYRIDOXAMINE PHOSPHATE OXIDASE"/>
    <property type="match status" value="1"/>
</dbReference>
<dbReference type="EMBL" id="JAUEPR010000048">
    <property type="protein sequence ID" value="KAK0471658.1"/>
    <property type="molecule type" value="Genomic_DNA"/>
</dbReference>
<comment type="caution">
    <text evidence="1">The sequence shown here is derived from an EMBL/GenBank/DDBJ whole genome shotgun (WGS) entry which is preliminary data.</text>
</comment>
<protein>
    <recommendedName>
        <fullName evidence="3">Pyridoxamine 5'-phosphate oxidase putative domain-containing protein</fullName>
    </recommendedName>
</protein>
<evidence type="ECO:0008006" key="3">
    <source>
        <dbReference type="Google" id="ProtNLM"/>
    </source>
</evidence>
<organism evidence="1 2">
    <name type="scientific">Armillaria novae-zelandiae</name>
    <dbReference type="NCBI Taxonomy" id="153914"/>
    <lineage>
        <taxon>Eukaryota</taxon>
        <taxon>Fungi</taxon>
        <taxon>Dikarya</taxon>
        <taxon>Basidiomycota</taxon>
        <taxon>Agaricomycotina</taxon>
        <taxon>Agaricomycetes</taxon>
        <taxon>Agaricomycetidae</taxon>
        <taxon>Agaricales</taxon>
        <taxon>Marasmiineae</taxon>
        <taxon>Physalacriaceae</taxon>
        <taxon>Armillaria</taxon>
    </lineage>
</organism>
<evidence type="ECO:0000313" key="1">
    <source>
        <dbReference type="EMBL" id="KAK0471658.1"/>
    </source>
</evidence>
<name>A0AA39U0J7_9AGAR</name>
<accession>A0AA39U0J7</accession>
<evidence type="ECO:0000313" key="2">
    <source>
        <dbReference type="Proteomes" id="UP001175227"/>
    </source>
</evidence>
<dbReference type="Gene3D" id="2.30.110.10">
    <property type="entry name" value="Electron Transport, Fmn-binding Protein, Chain A"/>
    <property type="match status" value="1"/>
</dbReference>
<dbReference type="AlphaFoldDB" id="A0AA39U0J7"/>
<dbReference type="PANTHER" id="PTHR39336">
    <property type="entry name" value="PYRIDOXAMINE PHOSPHATE OXIDASE FAMILY PROTEIN (AFU_ORTHOLOGUE AFUA_6G11440)"/>
    <property type="match status" value="1"/>
</dbReference>
<dbReference type="SUPFAM" id="SSF50475">
    <property type="entry name" value="FMN-binding split barrel"/>
    <property type="match status" value="1"/>
</dbReference>
<proteinExistence type="predicted"/>
<gene>
    <name evidence="1" type="ORF">IW261DRAFT_1344246</name>
</gene>
<dbReference type="InterPro" id="IPR012349">
    <property type="entry name" value="Split_barrel_FMN-bd"/>
</dbReference>
<dbReference type="Proteomes" id="UP001175227">
    <property type="component" value="Unassembled WGS sequence"/>
</dbReference>